<organism evidence="3 4">
    <name type="scientific">Aphanomyces euteiches</name>
    <dbReference type="NCBI Taxonomy" id="100861"/>
    <lineage>
        <taxon>Eukaryota</taxon>
        <taxon>Sar</taxon>
        <taxon>Stramenopiles</taxon>
        <taxon>Oomycota</taxon>
        <taxon>Saprolegniomycetes</taxon>
        <taxon>Saprolegniales</taxon>
        <taxon>Verrucalvaceae</taxon>
        <taxon>Aphanomyces</taxon>
    </lineage>
</organism>
<evidence type="ECO:0000256" key="1">
    <source>
        <dbReference type="SAM" id="Coils"/>
    </source>
</evidence>
<feature type="region of interest" description="Disordered" evidence="2">
    <location>
        <begin position="634"/>
        <end position="717"/>
    </location>
</feature>
<evidence type="ECO:0000313" key="4">
    <source>
        <dbReference type="Proteomes" id="UP000481153"/>
    </source>
</evidence>
<name>A0A6G0W733_9STRA</name>
<feature type="compositionally biased region" description="Polar residues" evidence="2">
    <location>
        <begin position="288"/>
        <end position="310"/>
    </location>
</feature>
<reference evidence="3 4" key="1">
    <citation type="submission" date="2019-07" db="EMBL/GenBank/DDBJ databases">
        <title>Genomics analysis of Aphanomyces spp. identifies a new class of oomycete effector associated with host adaptation.</title>
        <authorList>
            <person name="Gaulin E."/>
        </authorList>
    </citation>
    <scope>NUCLEOTIDE SEQUENCE [LARGE SCALE GENOMIC DNA]</scope>
    <source>
        <strain evidence="3 4">ATCC 201684</strain>
    </source>
</reference>
<comment type="caution">
    <text evidence="3">The sequence shown here is derived from an EMBL/GenBank/DDBJ whole genome shotgun (WGS) entry which is preliminary data.</text>
</comment>
<feature type="coiled-coil region" evidence="1">
    <location>
        <begin position="941"/>
        <end position="999"/>
    </location>
</feature>
<feature type="region of interest" description="Disordered" evidence="2">
    <location>
        <begin position="578"/>
        <end position="603"/>
    </location>
</feature>
<dbReference type="Proteomes" id="UP000481153">
    <property type="component" value="Unassembled WGS sequence"/>
</dbReference>
<dbReference type="VEuPathDB" id="FungiDB:AeMF1_002062"/>
<feature type="compositionally biased region" description="Basic and acidic residues" evidence="2">
    <location>
        <begin position="167"/>
        <end position="183"/>
    </location>
</feature>
<evidence type="ECO:0000256" key="2">
    <source>
        <dbReference type="SAM" id="MobiDB-lite"/>
    </source>
</evidence>
<feature type="compositionally biased region" description="Polar residues" evidence="2">
    <location>
        <begin position="96"/>
        <end position="118"/>
    </location>
</feature>
<keyword evidence="4" id="KW-1185">Reference proteome</keyword>
<evidence type="ECO:0008006" key="5">
    <source>
        <dbReference type="Google" id="ProtNLM"/>
    </source>
</evidence>
<feature type="compositionally biased region" description="Basic and acidic residues" evidence="2">
    <location>
        <begin position="33"/>
        <end position="52"/>
    </location>
</feature>
<feature type="region of interest" description="Disordered" evidence="2">
    <location>
        <begin position="433"/>
        <end position="563"/>
    </location>
</feature>
<feature type="compositionally biased region" description="Basic and acidic residues" evidence="2">
    <location>
        <begin position="468"/>
        <end position="483"/>
    </location>
</feature>
<accession>A0A6G0W733</accession>
<feature type="region of interest" description="Disordered" evidence="2">
    <location>
        <begin position="1"/>
        <end position="421"/>
    </location>
</feature>
<evidence type="ECO:0000313" key="3">
    <source>
        <dbReference type="EMBL" id="KAF0722301.1"/>
    </source>
</evidence>
<proteinExistence type="predicted"/>
<feature type="compositionally biased region" description="Basic and acidic residues" evidence="2">
    <location>
        <begin position="243"/>
        <end position="253"/>
    </location>
</feature>
<feature type="compositionally biased region" description="Low complexity" evidence="2">
    <location>
        <begin position="698"/>
        <end position="709"/>
    </location>
</feature>
<protein>
    <recommendedName>
        <fullName evidence="5">Spc7 kinetochore protein domain-containing protein</fullName>
    </recommendedName>
</protein>
<keyword evidence="1" id="KW-0175">Coiled coil</keyword>
<sequence length="1233" mass="137717">MQDAREENSFLIGRGSASLGSAPANKDSSLNGHRNDDAFEHINSHDAQDRASKRQRTSYDPSDAVFDPPSLLSAATKGKKRGLSIAHEFEREISVAQPSTSSQTTEPNSPTSQPPESETQSEDVGPTNLFSPKASTPEKEAPKQVPKVTARRETISPIRISTQSELQGRRDTLSPDGFKRLEMLVEETENNVEETKTSNGDADHVQSPVKTKATQKTTYPTEASKKQDSEQSIDRSPIYKSKANGDSKSKRTTLDPSDVVRMFGQEASSDTTLRRSTLDPSEALAMLNESQDVEITTTKASRRSTMNPQDIAQLGESKERRETLDPSDLKSMMNGDSSDEDEVLESFRRESRDSFSIGDVSIAESEQKSPTTEGNVDEESKDDSLQPGLEELSRRKSPRRISSRVISPAPEPLVSPPLRRKLTTPLKSCLSARKVHKSTTPTKTVVFGSPRGAEFRINDPSTSMTPMCDREAKQMFPLDKHDSDEDEVTSENTSILEEADHLLEENDSMSFPFGSIRSPNRSKRNSDAKGVSPLDSIKDARRKRRTSFGSKQETKPSRRQSLLGVNVMQNNDALIVGSAKKAPLGTRPSHSSSSSDDDMDITGEYANIAASRQKELTNGLGDLWNENYTPQKAVDVASESSEEDQTLDLGPIGTLKGDASLFSRAQPTEKEPPSAPKEPSQFMELKQLHPIQEEGETSHNSSISQLSVSSDDEDEDYNAQRETLVINLGSRFEKIGSSSKKKAQQTSPPQPEFSPPRAFNLSDELEAEPEKTQRSPEKHHDNATRDTVEEEVEIEDVSIQAVVESLNILELDEVISSEVSKCSDLMALSPILPQKESWTQARDDLSEWLTELNRDAQDIQNKVAPKFIARMFHTEELQSAPLLRSLYESHVNSVLSEWYVWRTRSESPSTWSKSRAAIERDLNTLQSHHVGRHERHEQQVVQQLLKKEAEMERSLESIQEQQSIRAEYTSRIKSLESKIDGLKLQLMQHEQSMALLKKASETSHAAISVASMEKRVHLTQERDELVQISSRLSKWKYQIVGRGKFKVSMMCKSFSFSQGIHLTVGVDTQTSQPQVDINATFAAQARPSPFSAIASLVWSTLFDLPRLRDLASTIVQSPQDVKTFLQRAELDLSRATRLWNDLEMLVLQYSVKTMGYHIIISFVSFKHLVKLDVGLPISPHFYHAHLVPTISVEFGHAMVNEVDLCRRIQRVQKGFHRLRAICSSVESYFADLA</sequence>
<feature type="compositionally biased region" description="Basic and acidic residues" evidence="2">
    <location>
        <begin position="316"/>
        <end position="328"/>
    </location>
</feature>
<gene>
    <name evidence="3" type="ORF">Ae201684_018517</name>
</gene>
<feature type="compositionally biased region" description="Basic and acidic residues" evidence="2">
    <location>
        <begin position="223"/>
        <end position="233"/>
    </location>
</feature>
<feature type="compositionally biased region" description="Basic and acidic residues" evidence="2">
    <location>
        <begin position="768"/>
        <end position="787"/>
    </location>
</feature>
<feature type="compositionally biased region" description="Basic and acidic residues" evidence="2">
    <location>
        <begin position="193"/>
        <end position="204"/>
    </location>
</feature>
<feature type="compositionally biased region" description="Polar residues" evidence="2">
    <location>
        <begin position="208"/>
        <end position="221"/>
    </location>
</feature>
<dbReference type="AlphaFoldDB" id="A0A6G0W733"/>
<feature type="region of interest" description="Disordered" evidence="2">
    <location>
        <begin position="735"/>
        <end position="792"/>
    </location>
</feature>
<dbReference type="EMBL" id="VJMJ01000339">
    <property type="protein sequence ID" value="KAF0722301.1"/>
    <property type="molecule type" value="Genomic_DNA"/>
</dbReference>